<dbReference type="GO" id="GO:0003735">
    <property type="term" value="F:structural constituent of ribosome"/>
    <property type="evidence" value="ECO:0007669"/>
    <property type="project" value="InterPro"/>
</dbReference>
<evidence type="ECO:0000313" key="6">
    <source>
        <dbReference type="Proteomes" id="UP000472262"/>
    </source>
</evidence>
<dbReference type="PROSITE" id="PS01191">
    <property type="entry name" value="RIBOSOMAL_S3AE"/>
    <property type="match status" value="1"/>
</dbReference>
<evidence type="ECO:0000313" key="5">
    <source>
        <dbReference type="Ensembl" id="ENSSGRP00000002289.1"/>
    </source>
</evidence>
<dbReference type="Pfam" id="PF01015">
    <property type="entry name" value="Ribosomal_S3Ae"/>
    <property type="match status" value="1"/>
</dbReference>
<evidence type="ECO:0000256" key="1">
    <source>
        <dbReference type="ARBA" id="ARBA00022490"/>
    </source>
</evidence>
<reference evidence="5" key="2">
    <citation type="submission" date="2025-09" db="UniProtKB">
        <authorList>
            <consortium name="Ensembl"/>
        </authorList>
    </citation>
    <scope>IDENTIFICATION</scope>
</reference>
<dbReference type="GO" id="GO:1990904">
    <property type="term" value="C:ribonucleoprotein complex"/>
    <property type="evidence" value="ECO:0007669"/>
    <property type="project" value="UniProtKB-KW"/>
</dbReference>
<dbReference type="Ensembl" id="ENSSGRT00000002505.1">
    <property type="protein sequence ID" value="ENSSGRP00000002289.1"/>
    <property type="gene ID" value="ENSSGRG00000001434.1"/>
</dbReference>
<sequence length="111" mass="12779">MWLHCNIMLSLKRIYMRVFSCSVDPFSKKDWYDVKAPAMFNIRNLGKTLVTRTQGTRIASDGLKGRVFEVSLADLQNDEVAFRKFKLVTEDVQDTNVKAAGLQHCILDFYV</sequence>
<keyword evidence="2 4" id="KW-0689">Ribosomal protein</keyword>
<name>A0A672K174_SINGR</name>
<dbReference type="InterPro" id="IPR018281">
    <property type="entry name" value="Ribosomal_eS1_CS"/>
</dbReference>
<keyword evidence="3 4" id="KW-0687">Ribonucleoprotein</keyword>
<dbReference type="PANTHER" id="PTHR11830">
    <property type="entry name" value="40S RIBOSOMAL PROTEIN S3A"/>
    <property type="match status" value="1"/>
</dbReference>
<accession>A0A672K174</accession>
<evidence type="ECO:0000256" key="2">
    <source>
        <dbReference type="ARBA" id="ARBA00022980"/>
    </source>
</evidence>
<dbReference type="Proteomes" id="UP000472262">
    <property type="component" value="Unassembled WGS sequence"/>
</dbReference>
<reference evidence="5" key="1">
    <citation type="submission" date="2025-08" db="UniProtKB">
        <authorList>
            <consortium name="Ensembl"/>
        </authorList>
    </citation>
    <scope>IDENTIFICATION</scope>
</reference>
<evidence type="ECO:0000256" key="4">
    <source>
        <dbReference type="RuleBase" id="RU000668"/>
    </source>
</evidence>
<dbReference type="GO" id="GO:0005840">
    <property type="term" value="C:ribosome"/>
    <property type="evidence" value="ECO:0007669"/>
    <property type="project" value="UniProtKB-KW"/>
</dbReference>
<keyword evidence="1" id="KW-0963">Cytoplasm</keyword>
<comment type="similarity">
    <text evidence="4">Belongs to the eukaryotic ribosomal protein eS1 family.</text>
</comment>
<dbReference type="InterPro" id="IPR001593">
    <property type="entry name" value="Ribosomal_eS1"/>
</dbReference>
<dbReference type="AlphaFoldDB" id="A0A672K174"/>
<proteinExistence type="inferred from homology"/>
<evidence type="ECO:0000256" key="3">
    <source>
        <dbReference type="ARBA" id="ARBA00023274"/>
    </source>
</evidence>
<dbReference type="GO" id="GO:0006412">
    <property type="term" value="P:translation"/>
    <property type="evidence" value="ECO:0007669"/>
    <property type="project" value="InterPro"/>
</dbReference>
<keyword evidence="6" id="KW-1185">Reference proteome</keyword>
<organism evidence="5 6">
    <name type="scientific">Sinocyclocheilus grahami</name>
    <name type="common">Dianchi golden-line fish</name>
    <name type="synonym">Barbus grahami</name>
    <dbReference type="NCBI Taxonomy" id="75366"/>
    <lineage>
        <taxon>Eukaryota</taxon>
        <taxon>Metazoa</taxon>
        <taxon>Chordata</taxon>
        <taxon>Craniata</taxon>
        <taxon>Vertebrata</taxon>
        <taxon>Euteleostomi</taxon>
        <taxon>Actinopterygii</taxon>
        <taxon>Neopterygii</taxon>
        <taxon>Teleostei</taxon>
        <taxon>Ostariophysi</taxon>
        <taxon>Cypriniformes</taxon>
        <taxon>Cyprinidae</taxon>
        <taxon>Cyprininae</taxon>
        <taxon>Sinocyclocheilus</taxon>
    </lineage>
</organism>
<protein>
    <submittedName>
        <fullName evidence="5">Uncharacterized protein</fullName>
    </submittedName>
</protein>
<dbReference type="InParanoid" id="A0A672K174"/>
<dbReference type="SMART" id="SM01397">
    <property type="entry name" value="Ribosomal_S3Ae"/>
    <property type="match status" value="1"/>
</dbReference>